<gene>
    <name evidence="6" type="ORF">JF922_04955</name>
</gene>
<dbReference type="Proteomes" id="UP000612893">
    <property type="component" value="Unassembled WGS sequence"/>
</dbReference>
<feature type="region of interest" description="Disordered" evidence="4">
    <location>
        <begin position="518"/>
        <end position="551"/>
    </location>
</feature>
<protein>
    <submittedName>
        <fullName evidence="6">FAD-dependent oxidoreductase</fullName>
    </submittedName>
</protein>
<dbReference type="InterPro" id="IPR001613">
    <property type="entry name" value="Flavin_amine_oxidase"/>
</dbReference>
<evidence type="ECO:0000256" key="3">
    <source>
        <dbReference type="PIRSR" id="PIRSR601613-1"/>
    </source>
</evidence>
<feature type="binding site" evidence="3">
    <location>
        <position position="254"/>
    </location>
    <ligand>
        <name>substrate</name>
    </ligand>
</feature>
<comment type="cofactor">
    <cofactor evidence="1">
        <name>FAD</name>
        <dbReference type="ChEBI" id="CHEBI:57692"/>
    </cofactor>
</comment>
<sequence>MSGSLFGRLNLTEGVGDRLAQAQRDLTSNYTRLDLLTLNPRQLKPLQIKVAVVGGGFAGLAAASVLQNLQLDVHLFEARSEVGGRVETTSSLFTSPPSRTLERGAELIGRSHRTWIRLAKHLGLGLSVITDEDMFEGMDLFPQLGLGGRILKREEVDKLAKPMKAVLEKLVRTAEIAFHVPYHPSSTTVFEPWLEPWRVPSIGYYDKQTLGSWIRDSKNTPSRPASLLPALIYGLSNDMAIDIDKLSLLAMLTHIAGGGFGRYWVDREVYRCEDGNQVLATKLALRLEEGCPPATVHRNDAVTSIKVVGPKVVVTSQGRPGGDAYDFLVLAVPPSVWSGFSVDNWQLPKPIQSGPAVKYLAAVGSRYWVPKGSAPSSNDDSLGQLWESTDNQTGGGNIGLTVFAGGQYAERVGKSDPKKYFADGIEKLLPGARDPKKGLLPQHQYVDWPKAQYIETGYSAPAVGEVTGLQQEMHKVIGGRIFLAGEHVSPPYFGFMEGALQSGIKAAERLASRANELGARIPIPEPPRESPRDTRGVDERPRLKCRGTFVA</sequence>
<evidence type="ECO:0000259" key="5">
    <source>
        <dbReference type="Pfam" id="PF01593"/>
    </source>
</evidence>
<dbReference type="InterPro" id="IPR002937">
    <property type="entry name" value="Amino_oxidase"/>
</dbReference>
<organism evidence="6 7">
    <name type="scientific">Candidatus Nephthysia bennettiae</name>
    <dbReference type="NCBI Taxonomy" id="3127016"/>
    <lineage>
        <taxon>Bacteria</taxon>
        <taxon>Bacillati</taxon>
        <taxon>Candidatus Dormiibacterota</taxon>
        <taxon>Candidatus Dormibacteria</taxon>
        <taxon>Candidatus Dormibacterales</taxon>
        <taxon>Candidatus Dormibacteraceae</taxon>
        <taxon>Candidatus Nephthysia</taxon>
    </lineage>
</organism>
<feature type="binding site" evidence="3">
    <location>
        <begin position="77"/>
        <end position="78"/>
    </location>
    <ligand>
        <name>FAD</name>
        <dbReference type="ChEBI" id="CHEBI:57692"/>
    </ligand>
</feature>
<dbReference type="AlphaFoldDB" id="A0A934K203"/>
<evidence type="ECO:0000256" key="1">
    <source>
        <dbReference type="ARBA" id="ARBA00001974"/>
    </source>
</evidence>
<feature type="binding site" evidence="3">
    <location>
        <position position="302"/>
    </location>
    <ligand>
        <name>FAD</name>
        <dbReference type="ChEBI" id="CHEBI:57692"/>
    </ligand>
</feature>
<dbReference type="GO" id="GO:0016491">
    <property type="term" value="F:oxidoreductase activity"/>
    <property type="evidence" value="ECO:0007669"/>
    <property type="project" value="UniProtKB-KW"/>
</dbReference>
<proteinExistence type="predicted"/>
<dbReference type="InterPro" id="IPR036188">
    <property type="entry name" value="FAD/NAD-bd_sf"/>
</dbReference>
<evidence type="ECO:0000313" key="6">
    <source>
        <dbReference type="EMBL" id="MBJ7597419.1"/>
    </source>
</evidence>
<dbReference type="SUPFAM" id="SSF51905">
    <property type="entry name" value="FAD/NAD(P)-binding domain"/>
    <property type="match status" value="1"/>
</dbReference>
<comment type="caution">
    <text evidence="6">The sequence shown here is derived from an EMBL/GenBank/DDBJ whole genome shotgun (WGS) entry which is preliminary data.</text>
</comment>
<dbReference type="EMBL" id="JAEKNR010000061">
    <property type="protein sequence ID" value="MBJ7597419.1"/>
    <property type="molecule type" value="Genomic_DNA"/>
</dbReference>
<accession>A0A934K203</accession>
<dbReference type="PRINTS" id="PR00757">
    <property type="entry name" value="AMINEOXDASEF"/>
</dbReference>
<feature type="domain" description="Amine oxidase" evidence="5">
    <location>
        <begin position="57"/>
        <end position="510"/>
    </location>
</feature>
<evidence type="ECO:0000256" key="2">
    <source>
        <dbReference type="ARBA" id="ARBA00023002"/>
    </source>
</evidence>
<reference evidence="6" key="1">
    <citation type="submission" date="2020-10" db="EMBL/GenBank/DDBJ databases">
        <title>Ca. Dormibacterota MAGs.</title>
        <authorList>
            <person name="Montgomery K."/>
        </authorList>
    </citation>
    <scope>NUCLEOTIDE SEQUENCE [LARGE SCALE GENOMIC DNA]</scope>
    <source>
        <strain evidence="6">SC8812_S17_10</strain>
    </source>
</reference>
<evidence type="ECO:0000256" key="4">
    <source>
        <dbReference type="SAM" id="MobiDB-lite"/>
    </source>
</evidence>
<dbReference type="PANTHER" id="PTHR10742:SF410">
    <property type="entry name" value="LYSINE-SPECIFIC HISTONE DEMETHYLASE 2"/>
    <property type="match status" value="1"/>
</dbReference>
<dbReference type="Pfam" id="PF01593">
    <property type="entry name" value="Amino_oxidase"/>
    <property type="match status" value="1"/>
</dbReference>
<feature type="compositionally biased region" description="Basic and acidic residues" evidence="4">
    <location>
        <begin position="526"/>
        <end position="542"/>
    </location>
</feature>
<name>A0A934K203_9BACT</name>
<keyword evidence="7" id="KW-1185">Reference proteome</keyword>
<dbReference type="PANTHER" id="PTHR10742">
    <property type="entry name" value="FLAVIN MONOAMINE OXIDASE"/>
    <property type="match status" value="1"/>
</dbReference>
<dbReference type="InterPro" id="IPR050281">
    <property type="entry name" value="Flavin_monoamine_oxidase"/>
</dbReference>
<evidence type="ECO:0000313" key="7">
    <source>
        <dbReference type="Proteomes" id="UP000612893"/>
    </source>
</evidence>
<dbReference type="Gene3D" id="3.50.50.60">
    <property type="entry name" value="FAD/NAD(P)-binding domain"/>
    <property type="match status" value="1"/>
</dbReference>
<keyword evidence="2" id="KW-0560">Oxidoreductase</keyword>
<dbReference type="RefSeq" id="WP_338199618.1">
    <property type="nucleotide sequence ID" value="NZ_JAEKNR010000061.1"/>
</dbReference>